<dbReference type="InterPro" id="IPR051044">
    <property type="entry name" value="MAG_DAG_Lipase"/>
</dbReference>
<gene>
    <name evidence="2" type="ORF">C1E23_05675</name>
</gene>
<sequence length="324" mass="36949">MTFYSYSNKLDDHIQTIEQHWQKGIHKQLSGKKGRLFYTIHTPEHVEYTVVLIAGRIEASHKYRELIWELTQNNIAVYCCDHVGQGQSERLTTNKQMGYIEHFEDYADDLNIFMEQVVKPSTNKHIFLLAHSMGGAICCDYLSRYQSNAIGAFICAPMLGINTAPFPNKVARWITQSASCLGFSKHYALGQSDYKDKPFIDNDLTNSPERYAQFRALYAQHSHLQLGGVSFAWLKAALNWTSQLPSLNNPIPLHVALAEQDSIVNNQTTKLWTSMQNKSEVTFSEFALSKHELLNEEDSIRRPLLLQFYDFCESHISSGIDTGS</sequence>
<dbReference type="InterPro" id="IPR029058">
    <property type="entry name" value="AB_hydrolase_fold"/>
</dbReference>
<evidence type="ECO:0000259" key="1">
    <source>
        <dbReference type="Pfam" id="PF12146"/>
    </source>
</evidence>
<dbReference type="PANTHER" id="PTHR11614">
    <property type="entry name" value="PHOSPHOLIPASE-RELATED"/>
    <property type="match status" value="1"/>
</dbReference>
<dbReference type="SUPFAM" id="SSF53474">
    <property type="entry name" value="alpha/beta-Hydrolases"/>
    <property type="match status" value="1"/>
</dbReference>
<dbReference type="InterPro" id="IPR022742">
    <property type="entry name" value="Hydrolase_4"/>
</dbReference>
<accession>A0A4Q7IR86</accession>
<evidence type="ECO:0000313" key="2">
    <source>
        <dbReference type="EMBL" id="RZQ54109.1"/>
    </source>
</evidence>
<keyword evidence="2" id="KW-0378">Hydrolase</keyword>
<dbReference type="RefSeq" id="WP_130254648.1">
    <property type="nucleotide sequence ID" value="NZ_PPSX01000019.1"/>
</dbReference>
<comment type="caution">
    <text evidence="2">The sequence shown here is derived from an EMBL/GenBank/DDBJ whole genome shotgun (WGS) entry which is preliminary data.</text>
</comment>
<proteinExistence type="predicted"/>
<reference evidence="2 3" key="1">
    <citation type="submission" date="2018-01" db="EMBL/GenBank/DDBJ databases">
        <title>Co-occurrence of chitin degradation, pigmentation and bioactivity in marine Pseudoalteromonas.</title>
        <authorList>
            <person name="Paulsen S."/>
            <person name="Gram L."/>
            <person name="Machado H."/>
        </authorList>
    </citation>
    <scope>NUCLEOTIDE SEQUENCE [LARGE SCALE GENOMIC DNA]</scope>
    <source>
        <strain evidence="2 3">S3898</strain>
    </source>
</reference>
<dbReference type="Pfam" id="PF12146">
    <property type="entry name" value="Hydrolase_4"/>
    <property type="match status" value="1"/>
</dbReference>
<protein>
    <submittedName>
        <fullName evidence="2">Alpha/beta hydrolase</fullName>
    </submittedName>
</protein>
<feature type="domain" description="Serine aminopeptidase S33" evidence="1">
    <location>
        <begin position="46"/>
        <end position="298"/>
    </location>
</feature>
<organism evidence="2 3">
    <name type="scientific">Pseudoalteromonas phenolica</name>
    <dbReference type="NCBI Taxonomy" id="161398"/>
    <lineage>
        <taxon>Bacteria</taxon>
        <taxon>Pseudomonadati</taxon>
        <taxon>Pseudomonadota</taxon>
        <taxon>Gammaproteobacteria</taxon>
        <taxon>Alteromonadales</taxon>
        <taxon>Pseudoalteromonadaceae</taxon>
        <taxon>Pseudoalteromonas</taxon>
    </lineage>
</organism>
<dbReference type="Gene3D" id="3.40.50.1820">
    <property type="entry name" value="alpha/beta hydrolase"/>
    <property type="match status" value="1"/>
</dbReference>
<name>A0A4Q7IR86_9GAMM</name>
<dbReference type="AlphaFoldDB" id="A0A4Q7IR86"/>
<dbReference type="Proteomes" id="UP000291338">
    <property type="component" value="Unassembled WGS sequence"/>
</dbReference>
<evidence type="ECO:0000313" key="3">
    <source>
        <dbReference type="Proteomes" id="UP000291338"/>
    </source>
</evidence>
<dbReference type="EMBL" id="PPSX01000019">
    <property type="protein sequence ID" value="RZQ54109.1"/>
    <property type="molecule type" value="Genomic_DNA"/>
</dbReference>
<dbReference type="GO" id="GO:0016787">
    <property type="term" value="F:hydrolase activity"/>
    <property type="evidence" value="ECO:0007669"/>
    <property type="project" value="UniProtKB-KW"/>
</dbReference>